<name>A0ABR2H5M0_9EUKA</name>
<dbReference type="Proteomes" id="UP001470230">
    <property type="component" value="Unassembled WGS sequence"/>
</dbReference>
<keyword evidence="2" id="KW-1185">Reference proteome</keyword>
<sequence>MATRVLQGVERIWATPEYGTSVQLSVKLADEHLIPKVISNFKKIFYATKLKIVDDSFKQLIIDDNDIIVHKMPNYIQSCKVACQWMFDHHSVDLSKTLCNIASNDNIVVINANHSVHDAGYTYKALQHCLDVDLPKMPIFPLPTFEAYKSEIEEVKQKGEFAKYAKIPSVPNDLNNKFLAPKNTNWSYKSFEVPMSQICCYDKKNQKPIGLTEFMWTGLGISIGCLMNNIDQIGATLIVDLRRVICPQKVDWSYGVTPGAPNFVVHTSPSMRVFDVMKNFRCQIDALQKNDGFVKQLIAQFSQEPSNSKDIVAGLSNAGPMKFKLPIKDFYLKSTDNGFGNDSSFFVFSYSKISNNRNDFVAQMRTAPAYITRQTEAALWGSFKYWLTNVSPDKSIKEAYNEMKKVQSLIANNF</sequence>
<accession>A0ABR2H5M0</accession>
<evidence type="ECO:0000313" key="1">
    <source>
        <dbReference type="EMBL" id="KAK8840872.1"/>
    </source>
</evidence>
<comment type="caution">
    <text evidence="1">The sequence shown here is derived from an EMBL/GenBank/DDBJ whole genome shotgun (WGS) entry which is preliminary data.</text>
</comment>
<gene>
    <name evidence="1" type="ORF">M9Y10_027700</name>
</gene>
<proteinExistence type="predicted"/>
<dbReference type="EMBL" id="JAPFFF010000043">
    <property type="protein sequence ID" value="KAK8840872.1"/>
    <property type="molecule type" value="Genomic_DNA"/>
</dbReference>
<organism evidence="1 2">
    <name type="scientific">Tritrichomonas musculus</name>
    <dbReference type="NCBI Taxonomy" id="1915356"/>
    <lineage>
        <taxon>Eukaryota</taxon>
        <taxon>Metamonada</taxon>
        <taxon>Parabasalia</taxon>
        <taxon>Tritrichomonadida</taxon>
        <taxon>Tritrichomonadidae</taxon>
        <taxon>Tritrichomonas</taxon>
    </lineage>
</organism>
<protein>
    <recommendedName>
        <fullName evidence="3">Condensation domain-containing protein</fullName>
    </recommendedName>
</protein>
<evidence type="ECO:0008006" key="3">
    <source>
        <dbReference type="Google" id="ProtNLM"/>
    </source>
</evidence>
<reference evidence="1 2" key="1">
    <citation type="submission" date="2024-04" db="EMBL/GenBank/DDBJ databases">
        <title>Tritrichomonas musculus Genome.</title>
        <authorList>
            <person name="Alves-Ferreira E."/>
            <person name="Grigg M."/>
            <person name="Lorenzi H."/>
            <person name="Galac M."/>
        </authorList>
    </citation>
    <scope>NUCLEOTIDE SEQUENCE [LARGE SCALE GENOMIC DNA]</scope>
    <source>
        <strain evidence="1 2">EAF2021</strain>
    </source>
</reference>
<evidence type="ECO:0000313" key="2">
    <source>
        <dbReference type="Proteomes" id="UP001470230"/>
    </source>
</evidence>